<protein>
    <submittedName>
        <fullName evidence="2">Uncharacterized protein</fullName>
    </submittedName>
</protein>
<feature type="region of interest" description="Disordered" evidence="1">
    <location>
        <begin position="28"/>
        <end position="55"/>
    </location>
</feature>
<dbReference type="KEGG" id="rmai:MACH21_23730"/>
<proteinExistence type="predicted"/>
<feature type="compositionally biased region" description="Low complexity" evidence="1">
    <location>
        <begin position="28"/>
        <end position="45"/>
    </location>
</feature>
<sequence length="97" mass="11266">MAEKTDFMAQAKAQMDAWNAEMRKMQAKMMEAGAQQQEQMQKQMASLQEQRDHMQKHMEELGRANMTAVKEIQSTMQDAWTEMEKSMEAARKKFMGG</sequence>
<dbReference type="AlphaFoldDB" id="A0AA48HL10"/>
<dbReference type="Proteomes" id="UP001337723">
    <property type="component" value="Chromosome"/>
</dbReference>
<keyword evidence="3" id="KW-1185">Reference proteome</keyword>
<name>A0AA48HL10_9RHOB</name>
<dbReference type="RefSeq" id="WP_338272114.1">
    <property type="nucleotide sequence ID" value="NZ_AP027266.1"/>
</dbReference>
<evidence type="ECO:0000256" key="1">
    <source>
        <dbReference type="SAM" id="MobiDB-lite"/>
    </source>
</evidence>
<evidence type="ECO:0000313" key="2">
    <source>
        <dbReference type="EMBL" id="BDW86196.1"/>
    </source>
</evidence>
<organism evidence="2 3">
    <name type="scientific">Roseicyclus marinus</name>
    <dbReference type="NCBI Taxonomy" id="2161673"/>
    <lineage>
        <taxon>Bacteria</taxon>
        <taxon>Pseudomonadati</taxon>
        <taxon>Pseudomonadota</taxon>
        <taxon>Alphaproteobacteria</taxon>
        <taxon>Rhodobacterales</taxon>
        <taxon>Roseobacteraceae</taxon>
        <taxon>Roseicyclus</taxon>
    </lineage>
</organism>
<reference evidence="2 3" key="1">
    <citation type="submission" date="2023-01" db="EMBL/GenBank/DDBJ databases">
        <title>Complete genome sequence of Roseicyclus marinus strain Dej080120_10.</title>
        <authorList>
            <person name="Ueki S."/>
            <person name="Maruyama F."/>
        </authorList>
    </citation>
    <scope>NUCLEOTIDE SEQUENCE [LARGE SCALE GENOMIC DNA]</scope>
    <source>
        <strain evidence="2 3">Dej080120_10</strain>
    </source>
</reference>
<dbReference type="EMBL" id="AP027266">
    <property type="protein sequence ID" value="BDW86196.1"/>
    <property type="molecule type" value="Genomic_DNA"/>
</dbReference>
<gene>
    <name evidence="2" type="ORF">MACH21_23730</name>
</gene>
<accession>A0AA48HL10</accession>
<evidence type="ECO:0000313" key="3">
    <source>
        <dbReference type="Proteomes" id="UP001337723"/>
    </source>
</evidence>